<reference evidence="2 3" key="1">
    <citation type="submission" date="2012-06" db="EMBL/GenBank/DDBJ databases">
        <title>Complete sequence of Thiocystis violascens DSM 198.</title>
        <authorList>
            <consortium name="US DOE Joint Genome Institute"/>
            <person name="Lucas S."/>
            <person name="Han J."/>
            <person name="Lapidus A."/>
            <person name="Cheng J.-F."/>
            <person name="Goodwin L."/>
            <person name="Pitluck S."/>
            <person name="Peters L."/>
            <person name="Ovchinnikova G."/>
            <person name="Teshima H."/>
            <person name="Detter J.C."/>
            <person name="Han C."/>
            <person name="Tapia R."/>
            <person name="Land M."/>
            <person name="Hauser L."/>
            <person name="Kyrpides N."/>
            <person name="Ivanova N."/>
            <person name="Pagani I."/>
            <person name="Vogl K."/>
            <person name="Liu Z."/>
            <person name="Frigaard N.-U."/>
            <person name="Bryant D."/>
            <person name="Woyke T."/>
        </authorList>
    </citation>
    <scope>NUCLEOTIDE SEQUENCE [LARGE SCALE GENOMIC DNA]</scope>
    <source>
        <strain evidence="3">ATCC 17096 / DSM 198 / 6111</strain>
    </source>
</reference>
<accession>I3YF44</accession>
<dbReference type="STRING" id="765911.Thivi_3768"/>
<organism evidence="2 3">
    <name type="scientific">Thiocystis violascens (strain ATCC 17096 / DSM 198 / 6111)</name>
    <name type="common">Chromatium violascens</name>
    <dbReference type="NCBI Taxonomy" id="765911"/>
    <lineage>
        <taxon>Bacteria</taxon>
        <taxon>Pseudomonadati</taxon>
        <taxon>Pseudomonadota</taxon>
        <taxon>Gammaproteobacteria</taxon>
        <taxon>Chromatiales</taxon>
        <taxon>Chromatiaceae</taxon>
        <taxon>Thiocystis</taxon>
    </lineage>
</organism>
<dbReference type="PANTHER" id="PTHR34310">
    <property type="entry name" value="DUF427 DOMAIN PROTEIN (AFU_ORTHOLOGUE AFUA_3G02220)"/>
    <property type="match status" value="1"/>
</dbReference>
<dbReference type="OrthoDB" id="4565346at2"/>
<dbReference type="InterPro" id="IPR038694">
    <property type="entry name" value="DUF427_sf"/>
</dbReference>
<keyword evidence="3" id="KW-1185">Reference proteome</keyword>
<dbReference type="Proteomes" id="UP000006062">
    <property type="component" value="Chromosome"/>
</dbReference>
<dbReference type="Pfam" id="PF04248">
    <property type="entry name" value="NTP_transf_9"/>
    <property type="match status" value="1"/>
</dbReference>
<dbReference type="KEGG" id="tvi:Thivi_3768"/>
<evidence type="ECO:0000313" key="3">
    <source>
        <dbReference type="Proteomes" id="UP000006062"/>
    </source>
</evidence>
<name>I3YF44_THIV6</name>
<evidence type="ECO:0000313" key="2">
    <source>
        <dbReference type="EMBL" id="AFL75612.1"/>
    </source>
</evidence>
<feature type="domain" description="DUF427" evidence="1">
    <location>
        <begin position="3"/>
        <end position="88"/>
    </location>
</feature>
<dbReference type="RefSeq" id="WP_014780003.1">
    <property type="nucleotide sequence ID" value="NC_018012.1"/>
</dbReference>
<gene>
    <name evidence="2" type="ordered locus">Thivi_3768</name>
</gene>
<dbReference type="eggNOG" id="COG2343">
    <property type="taxonomic scope" value="Bacteria"/>
</dbReference>
<dbReference type="InterPro" id="IPR007361">
    <property type="entry name" value="DUF427"/>
</dbReference>
<dbReference type="EMBL" id="CP003154">
    <property type="protein sequence ID" value="AFL75612.1"/>
    <property type="molecule type" value="Genomic_DNA"/>
</dbReference>
<dbReference type="HOGENOM" id="CLU_126578_1_1_6"/>
<proteinExistence type="predicted"/>
<evidence type="ECO:0000259" key="1">
    <source>
        <dbReference type="Pfam" id="PF04248"/>
    </source>
</evidence>
<dbReference type="PANTHER" id="PTHR34310:SF5">
    <property type="entry name" value="DUF427 DOMAIN PROTEIN (AFU_ORTHOLOGUE AFUA_3G02220)"/>
    <property type="match status" value="1"/>
</dbReference>
<sequence>MAKAVWKNQTIAESDAVVEVEGNLYFPLDAVRREFLEPSERTTRCPWKGEARYYHIVVGDDCNVDAAWFYPDPKPAASNIKDHVAFWRGVAVER</sequence>
<dbReference type="Gene3D" id="2.170.150.40">
    <property type="entry name" value="Domain of unknown function (DUF427)"/>
    <property type="match status" value="1"/>
</dbReference>
<protein>
    <recommendedName>
        <fullName evidence="1">DUF427 domain-containing protein</fullName>
    </recommendedName>
</protein>
<dbReference type="AlphaFoldDB" id="I3YF44"/>